<evidence type="ECO:0000313" key="3">
    <source>
        <dbReference type="EMBL" id="KAH0564861.1"/>
    </source>
</evidence>
<proteinExistence type="inferred from homology"/>
<organism evidence="3 4">
    <name type="scientific">Trichoglossum hirsutum</name>
    <dbReference type="NCBI Taxonomy" id="265104"/>
    <lineage>
        <taxon>Eukaryota</taxon>
        <taxon>Fungi</taxon>
        <taxon>Dikarya</taxon>
        <taxon>Ascomycota</taxon>
        <taxon>Pezizomycotina</taxon>
        <taxon>Geoglossomycetes</taxon>
        <taxon>Geoglossales</taxon>
        <taxon>Geoglossaceae</taxon>
        <taxon>Trichoglossum</taxon>
    </lineage>
</organism>
<dbReference type="EMBL" id="JAGHQM010000168">
    <property type="protein sequence ID" value="KAH0564861.1"/>
    <property type="molecule type" value="Genomic_DNA"/>
</dbReference>
<dbReference type="PANTHER" id="PTHR11552">
    <property type="entry name" value="GLUCOSE-METHANOL-CHOLINE GMC OXIDOREDUCTASE"/>
    <property type="match status" value="1"/>
</dbReference>
<dbReference type="InterPro" id="IPR000172">
    <property type="entry name" value="GMC_OxRdtase_N"/>
</dbReference>
<dbReference type="InterPro" id="IPR012132">
    <property type="entry name" value="GMC_OxRdtase"/>
</dbReference>
<dbReference type="Proteomes" id="UP000750711">
    <property type="component" value="Unassembled WGS sequence"/>
</dbReference>
<accession>A0A9P8LG36</accession>
<gene>
    <name evidence="3" type="ORF">GP486_001755</name>
</gene>
<comment type="similarity">
    <text evidence="1">Belongs to the GMC oxidoreductase family.</text>
</comment>
<dbReference type="AlphaFoldDB" id="A0A9P8LG36"/>
<dbReference type="PANTHER" id="PTHR11552:SF78">
    <property type="entry name" value="GLUCOSE-METHANOL-CHOLINE OXIDOREDUCTASE N-TERMINAL DOMAIN-CONTAINING PROTEIN"/>
    <property type="match status" value="1"/>
</dbReference>
<dbReference type="Pfam" id="PF00732">
    <property type="entry name" value="GMC_oxred_N"/>
    <property type="match status" value="1"/>
</dbReference>
<dbReference type="GO" id="GO:0016614">
    <property type="term" value="F:oxidoreductase activity, acting on CH-OH group of donors"/>
    <property type="evidence" value="ECO:0007669"/>
    <property type="project" value="InterPro"/>
</dbReference>
<reference evidence="3" key="1">
    <citation type="submission" date="2021-03" db="EMBL/GenBank/DDBJ databases">
        <title>Comparative genomics and phylogenomic investigation of the class Geoglossomycetes provide insights into ecological specialization and systematics.</title>
        <authorList>
            <person name="Melie T."/>
            <person name="Pirro S."/>
            <person name="Miller A.N."/>
            <person name="Quandt A."/>
        </authorList>
    </citation>
    <scope>NUCLEOTIDE SEQUENCE</scope>
    <source>
        <strain evidence="3">CAQ_001_2017</strain>
    </source>
</reference>
<protein>
    <recommendedName>
        <fullName evidence="2">Glucose-methanol-choline oxidoreductase N-terminal domain-containing protein</fullName>
    </recommendedName>
</protein>
<dbReference type="InterPro" id="IPR036188">
    <property type="entry name" value="FAD/NAD-bd_sf"/>
</dbReference>
<comment type="caution">
    <text evidence="3">The sequence shown here is derived from an EMBL/GenBank/DDBJ whole genome shotgun (WGS) entry which is preliminary data.</text>
</comment>
<sequence length="137" mass="14496">MVDHNEVPHEVDVIIAGGNKGGTAGCVVAGRLAKADPSLEILVVEYGIDTKNDPKIVNPALFPALLAPDSKTARFHEAKPSENLAGRSPAVVTGACLGGGSSINFMMYTRGQSTDFDDWDTEGWNAKDLLPLFKKAS</sequence>
<dbReference type="SUPFAM" id="SSF51905">
    <property type="entry name" value="FAD/NAD(P)-binding domain"/>
    <property type="match status" value="1"/>
</dbReference>
<evidence type="ECO:0000259" key="2">
    <source>
        <dbReference type="Pfam" id="PF00732"/>
    </source>
</evidence>
<feature type="domain" description="Glucose-methanol-choline oxidoreductase N-terminal" evidence="2">
    <location>
        <begin position="20"/>
        <end position="136"/>
    </location>
</feature>
<dbReference type="GO" id="GO:0050660">
    <property type="term" value="F:flavin adenine dinucleotide binding"/>
    <property type="evidence" value="ECO:0007669"/>
    <property type="project" value="InterPro"/>
</dbReference>
<dbReference type="Gene3D" id="3.50.50.60">
    <property type="entry name" value="FAD/NAD(P)-binding domain"/>
    <property type="match status" value="1"/>
</dbReference>
<name>A0A9P8LG36_9PEZI</name>
<keyword evidence="4" id="KW-1185">Reference proteome</keyword>
<evidence type="ECO:0000256" key="1">
    <source>
        <dbReference type="ARBA" id="ARBA00010790"/>
    </source>
</evidence>
<evidence type="ECO:0000313" key="4">
    <source>
        <dbReference type="Proteomes" id="UP000750711"/>
    </source>
</evidence>